<dbReference type="PANTHER" id="PTHR20935">
    <property type="entry name" value="PHOSPHOGLYCERATE MUTASE-RELATED"/>
    <property type="match status" value="1"/>
</dbReference>
<dbReference type="Gene3D" id="3.40.50.1240">
    <property type="entry name" value="Phosphoglycerate mutase-like"/>
    <property type="match status" value="1"/>
</dbReference>
<dbReference type="InterPro" id="IPR029033">
    <property type="entry name" value="His_PPase_superfam"/>
</dbReference>
<dbReference type="InterPro" id="IPR051021">
    <property type="entry name" value="Mito_Ser/Thr_phosphatase"/>
</dbReference>
<evidence type="ECO:0000313" key="2">
    <source>
        <dbReference type="EMBL" id="QES29990.1"/>
    </source>
</evidence>
<dbReference type="InterPro" id="IPR013078">
    <property type="entry name" value="His_Pase_superF_clade-1"/>
</dbReference>
<dbReference type="RefSeq" id="WP_150173219.1">
    <property type="nucleotide sequence ID" value="NZ_CP029193.1"/>
</dbReference>
<gene>
    <name evidence="2" type="ORF">DEJ47_29265</name>
</gene>
<dbReference type="GO" id="GO:0016787">
    <property type="term" value="F:hydrolase activity"/>
    <property type="evidence" value="ECO:0007669"/>
    <property type="project" value="UniProtKB-KW"/>
</dbReference>
<dbReference type="Pfam" id="PF00300">
    <property type="entry name" value="His_Phos_1"/>
    <property type="match status" value="1"/>
</dbReference>
<protein>
    <submittedName>
        <fullName evidence="2">Histidine phosphatase family protein</fullName>
    </submittedName>
</protein>
<keyword evidence="3" id="KW-1185">Reference proteome</keyword>
<dbReference type="OrthoDB" id="9800841at2"/>
<name>A0A5P2BJ31_STRVZ</name>
<evidence type="ECO:0000313" key="3">
    <source>
        <dbReference type="Proteomes" id="UP000323046"/>
    </source>
</evidence>
<dbReference type="PANTHER" id="PTHR20935:SF0">
    <property type="entry name" value="SERINE_THREONINE-PROTEIN PHOSPHATASE PGAM5, MITOCHONDRIAL"/>
    <property type="match status" value="1"/>
</dbReference>
<reference evidence="2 3" key="1">
    <citation type="submission" date="2018-05" db="EMBL/GenBank/DDBJ databases">
        <title>Streptomyces venezuelae.</title>
        <authorList>
            <person name="Kim W."/>
            <person name="Lee N."/>
            <person name="Cho B.-K."/>
        </authorList>
    </citation>
    <scope>NUCLEOTIDE SEQUENCE [LARGE SCALE GENOMIC DNA]</scope>
    <source>
        <strain evidence="2 3">ATCC 14583</strain>
    </source>
</reference>
<dbReference type="CDD" id="cd07067">
    <property type="entry name" value="HP_PGM_like"/>
    <property type="match status" value="1"/>
</dbReference>
<dbReference type="Proteomes" id="UP000323046">
    <property type="component" value="Chromosome"/>
</dbReference>
<dbReference type="SUPFAM" id="SSF53254">
    <property type="entry name" value="Phosphoglycerate mutase-like"/>
    <property type="match status" value="1"/>
</dbReference>
<dbReference type="AlphaFoldDB" id="A0A5P2BJ31"/>
<evidence type="ECO:0000256" key="1">
    <source>
        <dbReference type="ARBA" id="ARBA00022801"/>
    </source>
</evidence>
<accession>A0A5P2BJ31</accession>
<organism evidence="2 3">
    <name type="scientific">Streptomyces venezuelae</name>
    <dbReference type="NCBI Taxonomy" id="54571"/>
    <lineage>
        <taxon>Bacteria</taxon>
        <taxon>Bacillati</taxon>
        <taxon>Actinomycetota</taxon>
        <taxon>Actinomycetes</taxon>
        <taxon>Kitasatosporales</taxon>
        <taxon>Streptomycetaceae</taxon>
        <taxon>Streptomyces</taxon>
    </lineage>
</organism>
<dbReference type="EMBL" id="CP029193">
    <property type="protein sequence ID" value="QES29990.1"/>
    <property type="molecule type" value="Genomic_DNA"/>
</dbReference>
<proteinExistence type="predicted"/>
<sequence>MITPTAGTAAADVTSARYLYLTRHGEATPDESGLTPGGRRQAALLGERLRDIPFAAVHHGPLPRAEQTATLISDALDGDVPLIRSAPAGDYLPYIPHKEELPPETADATLERLARFPDAERENGPALAAEALSRFTGPVPGGTPRHELLVTHNFLTAWLVRAALEAPPAHWLGLNHCNAALTVIRYAPGRPAALVLYNDMGHLPEDLRWTGFPPELRA</sequence>
<keyword evidence="1" id="KW-0378">Hydrolase</keyword>